<keyword evidence="3 11" id="KW-0633">Potassium transport</keyword>
<evidence type="ECO:0000256" key="4">
    <source>
        <dbReference type="ARBA" id="ARBA00022692"/>
    </source>
</evidence>
<evidence type="ECO:0000313" key="13">
    <source>
        <dbReference type="Proteomes" id="UP000244128"/>
    </source>
</evidence>
<comment type="subcellular location">
    <subcellularLocation>
        <location evidence="11">Cell membrane</location>
        <topology evidence="11">Single-pass membrane protein</topology>
    </subcellularLocation>
</comment>
<dbReference type="GO" id="GO:0005886">
    <property type="term" value="C:plasma membrane"/>
    <property type="evidence" value="ECO:0007669"/>
    <property type="project" value="UniProtKB-SubCell"/>
</dbReference>
<evidence type="ECO:0000256" key="8">
    <source>
        <dbReference type="ARBA" id="ARBA00022989"/>
    </source>
</evidence>
<evidence type="ECO:0000313" key="12">
    <source>
        <dbReference type="EMBL" id="PTQ72059.1"/>
    </source>
</evidence>
<protein>
    <recommendedName>
        <fullName evidence="11">Potassium-transporting ATPase KdpC subunit</fullName>
    </recommendedName>
    <alternativeName>
        <fullName evidence="11">ATP phosphohydrolase [potassium-transporting] C chain</fullName>
    </alternativeName>
    <alternativeName>
        <fullName evidence="11">Potassium-binding and translocating subunit C</fullName>
    </alternativeName>
    <alternativeName>
        <fullName evidence="11">Potassium-translocating ATPase C chain</fullName>
    </alternativeName>
</protein>
<dbReference type="PIRSF" id="PIRSF001296">
    <property type="entry name" value="K_ATPase_KdpC"/>
    <property type="match status" value="1"/>
</dbReference>
<evidence type="ECO:0000256" key="3">
    <source>
        <dbReference type="ARBA" id="ARBA00022538"/>
    </source>
</evidence>
<keyword evidence="1 11" id="KW-0813">Transport</keyword>
<reference evidence="12 13" key="1">
    <citation type="submission" date="2018-04" db="EMBL/GenBank/DDBJ databases">
        <title>Active sludge and wastewater microbial communities from Klosterneuburg, Austria.</title>
        <authorList>
            <person name="Wagner M."/>
        </authorList>
    </citation>
    <scope>NUCLEOTIDE SEQUENCE [LARGE SCALE GENOMIC DNA]</scope>
    <source>
        <strain evidence="12 13">Nm49</strain>
    </source>
</reference>
<keyword evidence="6 11" id="KW-0067">ATP-binding</keyword>
<dbReference type="GO" id="GO:0008556">
    <property type="term" value="F:P-type potassium transmembrane transporter activity"/>
    <property type="evidence" value="ECO:0007669"/>
    <property type="project" value="InterPro"/>
</dbReference>
<organism evidence="12 13">
    <name type="scientific">Nitrosomonas oligotropha</name>
    <dbReference type="NCBI Taxonomy" id="42354"/>
    <lineage>
        <taxon>Bacteria</taxon>
        <taxon>Pseudomonadati</taxon>
        <taxon>Pseudomonadota</taxon>
        <taxon>Betaproteobacteria</taxon>
        <taxon>Nitrosomonadales</taxon>
        <taxon>Nitrosomonadaceae</taxon>
        <taxon>Nitrosomonas</taxon>
    </lineage>
</organism>
<keyword evidence="4 11" id="KW-0812">Transmembrane</keyword>
<keyword evidence="10 11" id="KW-0472">Membrane</keyword>
<dbReference type="NCBIfam" id="NF001454">
    <property type="entry name" value="PRK00315.1"/>
    <property type="match status" value="1"/>
</dbReference>
<evidence type="ECO:0000256" key="10">
    <source>
        <dbReference type="ARBA" id="ARBA00023136"/>
    </source>
</evidence>
<dbReference type="NCBIfam" id="TIGR00681">
    <property type="entry name" value="kdpC"/>
    <property type="match status" value="1"/>
</dbReference>
<gene>
    <name evidence="11" type="primary">kdpC</name>
    <name evidence="12" type="ORF">C8R26_12928</name>
</gene>
<evidence type="ECO:0000256" key="6">
    <source>
        <dbReference type="ARBA" id="ARBA00022840"/>
    </source>
</evidence>
<comment type="similarity">
    <text evidence="11">Belongs to the KdpC family.</text>
</comment>
<evidence type="ECO:0000256" key="1">
    <source>
        <dbReference type="ARBA" id="ARBA00022448"/>
    </source>
</evidence>
<evidence type="ECO:0000256" key="5">
    <source>
        <dbReference type="ARBA" id="ARBA00022741"/>
    </source>
</evidence>
<dbReference type="EMBL" id="QAOI01000029">
    <property type="protein sequence ID" value="PTQ72059.1"/>
    <property type="molecule type" value="Genomic_DNA"/>
</dbReference>
<dbReference type="InterPro" id="IPR003820">
    <property type="entry name" value="KdpC"/>
</dbReference>
<dbReference type="PANTHER" id="PTHR30042:SF2">
    <property type="entry name" value="POTASSIUM-TRANSPORTING ATPASE KDPC SUBUNIT"/>
    <property type="match status" value="1"/>
</dbReference>
<evidence type="ECO:0000256" key="9">
    <source>
        <dbReference type="ARBA" id="ARBA00023065"/>
    </source>
</evidence>
<keyword evidence="9 11" id="KW-0406">Ion transport</keyword>
<keyword evidence="8 11" id="KW-1133">Transmembrane helix</keyword>
<dbReference type="Proteomes" id="UP000244128">
    <property type="component" value="Unassembled WGS sequence"/>
</dbReference>
<keyword evidence="2 11" id="KW-1003">Cell membrane</keyword>
<dbReference type="RefSeq" id="WP_107804191.1">
    <property type="nucleotide sequence ID" value="NZ_QAOI01000029.1"/>
</dbReference>
<comment type="function">
    <text evidence="11">Part of the high-affinity ATP-driven potassium transport (or Kdp) system, which catalyzes the hydrolysis of ATP coupled with the electrogenic transport of potassium into the cytoplasm. This subunit acts as a catalytic chaperone that increases the ATP-binding affinity of the ATP-hydrolyzing subunit KdpB by the formation of a transient KdpB/KdpC/ATP ternary complex.</text>
</comment>
<dbReference type="GO" id="GO:0005524">
    <property type="term" value="F:ATP binding"/>
    <property type="evidence" value="ECO:0007669"/>
    <property type="project" value="UniProtKB-UniRule"/>
</dbReference>
<keyword evidence="5 11" id="KW-0547">Nucleotide-binding</keyword>
<keyword evidence="7 11" id="KW-0630">Potassium</keyword>
<accession>A0A2T5HKJ6</accession>
<evidence type="ECO:0000256" key="2">
    <source>
        <dbReference type="ARBA" id="ARBA00022475"/>
    </source>
</evidence>
<dbReference type="PANTHER" id="PTHR30042">
    <property type="entry name" value="POTASSIUM-TRANSPORTING ATPASE C CHAIN"/>
    <property type="match status" value="1"/>
</dbReference>
<dbReference type="Pfam" id="PF02669">
    <property type="entry name" value="KdpC"/>
    <property type="match status" value="1"/>
</dbReference>
<comment type="caution">
    <text evidence="12">The sequence shown here is derived from an EMBL/GenBank/DDBJ whole genome shotgun (WGS) entry which is preliminary data.</text>
</comment>
<dbReference type="HAMAP" id="MF_00276">
    <property type="entry name" value="KdpC"/>
    <property type="match status" value="1"/>
</dbReference>
<name>A0A2T5HKJ6_9PROT</name>
<dbReference type="AlphaFoldDB" id="A0A2T5HKJ6"/>
<comment type="subunit">
    <text evidence="11">The system is composed of three essential subunits: KdpA, KdpB and KdpC.</text>
</comment>
<evidence type="ECO:0000256" key="7">
    <source>
        <dbReference type="ARBA" id="ARBA00022958"/>
    </source>
</evidence>
<proteinExistence type="inferred from homology"/>
<sequence length="191" mass="20412">MKNLIRPAITLFILISLVTGLLYPLAVTGIAQIAFPEQAAGSLLKRGDEIIGSTLIGQSFSGSTYFWSRPSATSPMPYNASNSGGSNLGPTNPALIEAVNERIKNLRANHPEKEEKIPTDLVTASASGLDSHISPAAAYYQVKRVAAARNTDTAIVKSLVDRSIETPQWGLLGDSRVNVLRLNLALDALEK</sequence>
<evidence type="ECO:0000256" key="11">
    <source>
        <dbReference type="HAMAP-Rule" id="MF_00276"/>
    </source>
</evidence>